<dbReference type="GO" id="GO:0005829">
    <property type="term" value="C:cytosol"/>
    <property type="evidence" value="ECO:0007669"/>
    <property type="project" value="TreeGrafter"/>
</dbReference>
<dbReference type="PANTHER" id="PTHR43290:SF2">
    <property type="entry name" value="MEVALONATE KINASE"/>
    <property type="match status" value="1"/>
</dbReference>
<proteinExistence type="predicted"/>
<dbReference type="SUPFAM" id="SSF54211">
    <property type="entry name" value="Ribosomal protein S5 domain 2-like"/>
    <property type="match status" value="1"/>
</dbReference>
<accession>A0A0G2B0Q5</accession>
<keyword evidence="2" id="KW-0444">Lipid biosynthesis</keyword>
<keyword evidence="8" id="KW-0443">Lipid metabolism</keyword>
<dbReference type="InterPro" id="IPR014721">
    <property type="entry name" value="Ribsml_uS5_D2-typ_fold_subgr"/>
</dbReference>
<keyword evidence="6" id="KW-0067">ATP-binding</keyword>
<dbReference type="InterPro" id="IPR006204">
    <property type="entry name" value="GHMP_kinase_N_dom"/>
</dbReference>
<feature type="domain" description="GHMP kinase N-terminal" evidence="10">
    <location>
        <begin position="60"/>
        <end position="106"/>
    </location>
</feature>
<dbReference type="PRINTS" id="PR00959">
    <property type="entry name" value="MEVGALKINASE"/>
</dbReference>
<dbReference type="AlphaFoldDB" id="A0A0G2B0Q5"/>
<dbReference type="UniPathway" id="UPA00057">
    <property type="reaction ID" value="UER00098"/>
</dbReference>
<evidence type="ECO:0000256" key="4">
    <source>
        <dbReference type="ARBA" id="ARBA00022741"/>
    </source>
</evidence>
<dbReference type="GO" id="GO:0019287">
    <property type="term" value="P:isopentenyl diphosphate biosynthetic process, mevalonate pathway"/>
    <property type="evidence" value="ECO:0007669"/>
    <property type="project" value="UniProtKB-UniPathway"/>
</dbReference>
<dbReference type="SUPFAM" id="SSF55060">
    <property type="entry name" value="GHMP Kinase, C-terminal domain"/>
    <property type="match status" value="1"/>
</dbReference>
<evidence type="ECO:0000256" key="8">
    <source>
        <dbReference type="ARBA" id="ARBA00023098"/>
    </source>
</evidence>
<dbReference type="InterPro" id="IPR020568">
    <property type="entry name" value="Ribosomal_Su5_D2-typ_SF"/>
</dbReference>
<evidence type="ECO:0000256" key="1">
    <source>
        <dbReference type="ARBA" id="ARBA00022490"/>
    </source>
</evidence>
<evidence type="ECO:0000256" key="9">
    <source>
        <dbReference type="ARBA" id="ARBA00029438"/>
    </source>
</evidence>
<dbReference type="Proteomes" id="UP000034789">
    <property type="component" value="Unassembled WGS sequence"/>
</dbReference>
<dbReference type="GO" id="GO:0005524">
    <property type="term" value="F:ATP binding"/>
    <property type="evidence" value="ECO:0007669"/>
    <property type="project" value="UniProtKB-KW"/>
</dbReference>
<evidence type="ECO:0000256" key="3">
    <source>
        <dbReference type="ARBA" id="ARBA00022679"/>
    </source>
</evidence>
<dbReference type="Gene3D" id="3.30.70.890">
    <property type="entry name" value="GHMP kinase, C-terminal domain"/>
    <property type="match status" value="1"/>
</dbReference>
<evidence type="ECO:0000259" key="10">
    <source>
        <dbReference type="Pfam" id="PF00288"/>
    </source>
</evidence>
<sequence>MTRESFVPGKIILAGEYGALFGRAGIAVPSRLGVCTTFDEDTALWRTEILWEGNEQWLPYVERIAAACKEKKADLLGRLTVNSDVPIGKGMGSSTALIVAVARVLLGDSRETALHIENTLSPGNSGFDFAVIWQGAPILYRKGEVQPIELSAELLRDAVLIDTGVPGEPTNELVAWMRGREPDIREHLDTIGNCTERLMRGEPFGAVMRDHHKAQVALGVVPPEAQQLIAAIESAGGAGKIIGAGSRTGGAGIVLAVGDREEIVKIANQRSMPTMEL</sequence>
<keyword evidence="5 11" id="KW-0418">Kinase</keyword>
<keyword evidence="7" id="KW-0460">Magnesium</keyword>
<dbReference type="InterPro" id="IPR036554">
    <property type="entry name" value="GHMP_kinase_C_sf"/>
</dbReference>
<keyword evidence="4" id="KW-0547">Nucleotide-binding</keyword>
<gene>
    <name evidence="11" type="ORF">UY98_C0011G0005</name>
</gene>
<dbReference type="Pfam" id="PF00288">
    <property type="entry name" value="GHMP_kinases_N"/>
    <property type="match status" value="1"/>
</dbReference>
<dbReference type="GO" id="GO:0004496">
    <property type="term" value="F:mevalonate kinase activity"/>
    <property type="evidence" value="ECO:0007669"/>
    <property type="project" value="InterPro"/>
</dbReference>
<evidence type="ECO:0000256" key="7">
    <source>
        <dbReference type="ARBA" id="ARBA00022842"/>
    </source>
</evidence>
<dbReference type="Gene3D" id="3.30.230.10">
    <property type="match status" value="1"/>
</dbReference>
<evidence type="ECO:0000313" key="12">
    <source>
        <dbReference type="Proteomes" id="UP000034789"/>
    </source>
</evidence>
<comment type="caution">
    <text evidence="11">The sequence shown here is derived from an EMBL/GenBank/DDBJ whole genome shotgun (WGS) entry which is preliminary data.</text>
</comment>
<organism evidence="11 12">
    <name type="scientific">Candidatus Kaiserbacteria bacterium GW2011_GWA2_58_9</name>
    <dbReference type="NCBI Taxonomy" id="1618672"/>
    <lineage>
        <taxon>Bacteria</taxon>
        <taxon>Candidatus Kaiseribacteriota</taxon>
    </lineage>
</organism>
<name>A0A0G2B0Q5_9BACT</name>
<dbReference type="EMBL" id="LCSD01000011">
    <property type="protein sequence ID" value="KKW47472.1"/>
    <property type="molecule type" value="Genomic_DNA"/>
</dbReference>
<evidence type="ECO:0000313" key="11">
    <source>
        <dbReference type="EMBL" id="KKW47472.1"/>
    </source>
</evidence>
<dbReference type="InterPro" id="IPR006205">
    <property type="entry name" value="Mev_gal_kin"/>
</dbReference>
<dbReference type="PANTHER" id="PTHR43290">
    <property type="entry name" value="MEVALONATE KINASE"/>
    <property type="match status" value="1"/>
</dbReference>
<reference evidence="11 12" key="1">
    <citation type="journal article" date="2015" name="Nature">
        <title>rRNA introns, odd ribosomes, and small enigmatic genomes across a large radiation of phyla.</title>
        <authorList>
            <person name="Brown C.T."/>
            <person name="Hug L.A."/>
            <person name="Thomas B.C."/>
            <person name="Sharon I."/>
            <person name="Castelle C.J."/>
            <person name="Singh A."/>
            <person name="Wilkins M.J."/>
            <person name="Williams K.H."/>
            <person name="Banfield J.F."/>
        </authorList>
    </citation>
    <scope>NUCLEOTIDE SEQUENCE [LARGE SCALE GENOMIC DNA]</scope>
</reference>
<keyword evidence="1" id="KW-0963">Cytoplasm</keyword>
<keyword evidence="3" id="KW-0808">Transferase</keyword>
<comment type="pathway">
    <text evidence="9">Isoprenoid biosynthesis; isopentenyl diphosphate biosynthesis via mevalonate pathway; isopentenyl diphosphate from (R)-mevalonate: step 1/3.</text>
</comment>
<evidence type="ECO:0000256" key="2">
    <source>
        <dbReference type="ARBA" id="ARBA00022516"/>
    </source>
</evidence>
<protein>
    <submittedName>
        <fullName evidence="11">GHMP kinase protein</fullName>
    </submittedName>
</protein>
<evidence type="ECO:0000256" key="5">
    <source>
        <dbReference type="ARBA" id="ARBA00022777"/>
    </source>
</evidence>
<evidence type="ECO:0000256" key="6">
    <source>
        <dbReference type="ARBA" id="ARBA00022840"/>
    </source>
</evidence>